<evidence type="ECO:0000256" key="1">
    <source>
        <dbReference type="ARBA" id="ARBA00001965"/>
    </source>
</evidence>
<reference evidence="3 4" key="1">
    <citation type="submission" date="2018-08" db="EMBL/GenBank/DDBJ databases">
        <title>The metabolism and importance of syntrophic acetate oxidation coupled to methane or sulfide production in haloalkaline environments.</title>
        <authorList>
            <person name="Timmers P.H.A."/>
            <person name="Vavourakis C.D."/>
            <person name="Sorokin D.Y."/>
            <person name="Sinninghe Damste J.S."/>
            <person name="Muyzer G."/>
            <person name="Stams A.J.M."/>
            <person name="Plugge C.M."/>
        </authorList>
    </citation>
    <scope>NUCLEOTIDE SEQUENCE [LARGE SCALE GENOMIC DNA]</scope>
    <source>
        <strain evidence="3">MSAO_Bac1</strain>
    </source>
</reference>
<dbReference type="SUPFAM" id="SSF47240">
    <property type="entry name" value="Ferritin-like"/>
    <property type="match status" value="1"/>
</dbReference>
<feature type="domain" description="Rubredoxin-like" evidence="2">
    <location>
        <begin position="2"/>
        <end position="42"/>
    </location>
</feature>
<dbReference type="Gene3D" id="2.20.28.10">
    <property type="match status" value="1"/>
</dbReference>
<name>A0A424YGU1_9FIRM</name>
<dbReference type="EMBL" id="QZAA01000075">
    <property type="protein sequence ID" value="RQD77290.1"/>
    <property type="molecule type" value="Genomic_DNA"/>
</dbReference>
<dbReference type="GO" id="GO:0016491">
    <property type="term" value="F:oxidoreductase activity"/>
    <property type="evidence" value="ECO:0007669"/>
    <property type="project" value="InterPro"/>
</dbReference>
<proteinExistence type="predicted"/>
<dbReference type="Pfam" id="PF21349">
    <property type="entry name" value="RUBY_RBDX"/>
    <property type="match status" value="1"/>
</dbReference>
<dbReference type="Gene3D" id="1.20.5.420">
    <property type="entry name" value="Immunoglobulin FC, subunit C"/>
    <property type="match status" value="2"/>
</dbReference>
<dbReference type="InterPro" id="IPR048574">
    <property type="entry name" value="RUBY_RBDX"/>
</dbReference>
<dbReference type="InterPro" id="IPR009078">
    <property type="entry name" value="Ferritin-like_SF"/>
</dbReference>
<gene>
    <name evidence="3" type="ORF">D5R97_02685</name>
</gene>
<dbReference type="CDD" id="cd01045">
    <property type="entry name" value="Ferritin_like_AB"/>
    <property type="match status" value="1"/>
</dbReference>
<dbReference type="SUPFAM" id="SSF57802">
    <property type="entry name" value="Rubredoxin-like"/>
    <property type="match status" value="1"/>
</dbReference>
<dbReference type="PROSITE" id="PS50903">
    <property type="entry name" value="RUBREDOXIN_LIKE"/>
    <property type="match status" value="1"/>
</dbReference>
<protein>
    <submittedName>
        <fullName evidence="3">Rubrerythrin</fullName>
    </submittedName>
</protein>
<evidence type="ECO:0000313" key="3">
    <source>
        <dbReference type="EMBL" id="RQD77290.1"/>
    </source>
</evidence>
<dbReference type="InterPro" id="IPR024934">
    <property type="entry name" value="Rubredoxin-like_dom"/>
</dbReference>
<accession>A0A424YGU1</accession>
<sequence>MLDPYRCQICGETYLGQEVPDRCPFCGASFRHLVPAAEYIDYGTIELSPQSYEDCKEAVNLELNNAAFYKCAAEKAQTQITQSIFKRLSKQEMEHAELICKMMGMEEPPLPEVSCSDDDGENMMDAHKRETRAIKFYQEVANRAPEPRAQEVFRAISEIESEHLKISSVYR</sequence>
<dbReference type="GO" id="GO:0005506">
    <property type="term" value="F:iron ion binding"/>
    <property type="evidence" value="ECO:0007669"/>
    <property type="project" value="InterPro"/>
</dbReference>
<organism evidence="3 4">
    <name type="scientific">Candidatus Syntrophonatronum acetioxidans</name>
    <dbReference type="NCBI Taxonomy" id="1795816"/>
    <lineage>
        <taxon>Bacteria</taxon>
        <taxon>Bacillati</taxon>
        <taxon>Bacillota</taxon>
        <taxon>Clostridia</taxon>
        <taxon>Eubacteriales</taxon>
        <taxon>Syntrophomonadaceae</taxon>
        <taxon>Candidatus Syntrophonatronum</taxon>
    </lineage>
</organism>
<evidence type="ECO:0000313" key="4">
    <source>
        <dbReference type="Proteomes" id="UP000285138"/>
    </source>
</evidence>
<dbReference type="AlphaFoldDB" id="A0A424YGU1"/>
<dbReference type="Proteomes" id="UP000285138">
    <property type="component" value="Unassembled WGS sequence"/>
</dbReference>
<dbReference type="Pfam" id="PF02915">
    <property type="entry name" value="Rubrerythrin"/>
    <property type="match status" value="1"/>
</dbReference>
<comment type="cofactor">
    <cofactor evidence="1">
        <name>Fe(3+)</name>
        <dbReference type="ChEBI" id="CHEBI:29034"/>
    </cofactor>
</comment>
<evidence type="ECO:0000259" key="2">
    <source>
        <dbReference type="PROSITE" id="PS50903"/>
    </source>
</evidence>
<comment type="caution">
    <text evidence="3">The sequence shown here is derived from an EMBL/GenBank/DDBJ whole genome shotgun (WGS) entry which is preliminary data.</text>
</comment>
<dbReference type="InterPro" id="IPR003251">
    <property type="entry name" value="Rr_diiron-bd_dom"/>
</dbReference>